<proteinExistence type="predicted"/>
<dbReference type="Gene3D" id="1.25.40.10">
    <property type="entry name" value="Tetratricopeptide repeat domain"/>
    <property type="match status" value="1"/>
</dbReference>
<organism evidence="2 3">
    <name type="scientific">Tahibacter soli</name>
    <dbReference type="NCBI Taxonomy" id="2983605"/>
    <lineage>
        <taxon>Bacteria</taxon>
        <taxon>Pseudomonadati</taxon>
        <taxon>Pseudomonadota</taxon>
        <taxon>Gammaproteobacteria</taxon>
        <taxon>Lysobacterales</taxon>
        <taxon>Rhodanobacteraceae</taxon>
        <taxon>Tahibacter</taxon>
    </lineage>
</organism>
<dbReference type="Proteomes" id="UP001139971">
    <property type="component" value="Unassembled WGS sequence"/>
</dbReference>
<dbReference type="InterPro" id="IPR011990">
    <property type="entry name" value="TPR-like_helical_dom_sf"/>
</dbReference>
<dbReference type="RefSeq" id="WP_263543207.1">
    <property type="nucleotide sequence ID" value="NZ_JAOVZO020000003.1"/>
</dbReference>
<name>A0A9X3YIW8_9GAMM</name>
<gene>
    <name evidence="2" type="ORF">OD750_005200</name>
</gene>
<protein>
    <recommendedName>
        <fullName evidence="4">Sel1 repeat family protein</fullName>
    </recommendedName>
</protein>
<dbReference type="SUPFAM" id="SSF81901">
    <property type="entry name" value="HCP-like"/>
    <property type="match status" value="1"/>
</dbReference>
<sequence length="325" mass="34929">MRRGIRAFVAIALVALVAVAGERAWRGDGASAPPQAPDRDDAPVRLPKAVEPAPKPVAAAHDDGPLGETIERLKAQQQAGPDDDFRARREALERRTAAGDVGASAELGKLMLSCEFFFDLGEDDVEAVLVEGIARFGKEALELPESIPLDAAVDSAKRVLDEQRKLCRGASGLELSTDERRRALDLLRQGARAGDAGAMATFGLHAFADFADRRAMIADPQAVRDRKREALRYLERAIEAGHLDALWIMADAYAEGAIVDKSHFLAYAHYYAYGQASVRGGADARPLDTDLLLYAAELTPEQIADARRRGDAIDAACCRPGDGGS</sequence>
<evidence type="ECO:0008006" key="4">
    <source>
        <dbReference type="Google" id="ProtNLM"/>
    </source>
</evidence>
<keyword evidence="3" id="KW-1185">Reference proteome</keyword>
<comment type="caution">
    <text evidence="2">The sequence shown here is derived from an EMBL/GenBank/DDBJ whole genome shotgun (WGS) entry which is preliminary data.</text>
</comment>
<feature type="region of interest" description="Disordered" evidence="1">
    <location>
        <begin position="25"/>
        <end position="64"/>
    </location>
</feature>
<reference evidence="2" key="1">
    <citation type="submission" date="2023-02" db="EMBL/GenBank/DDBJ databases">
        <title>Tahibacter soli sp. nov. isolated from soil.</title>
        <authorList>
            <person name="Baek J.H."/>
            <person name="Lee J.K."/>
            <person name="Choi D.G."/>
            <person name="Jeon C.O."/>
        </authorList>
    </citation>
    <scope>NUCLEOTIDE SEQUENCE</scope>
    <source>
        <strain evidence="2">BL</strain>
    </source>
</reference>
<dbReference type="EMBL" id="JAOVZO020000003">
    <property type="protein sequence ID" value="MDC8011941.1"/>
    <property type="molecule type" value="Genomic_DNA"/>
</dbReference>
<accession>A0A9X3YIW8</accession>
<feature type="compositionally biased region" description="Low complexity" evidence="1">
    <location>
        <begin position="47"/>
        <end position="59"/>
    </location>
</feature>
<evidence type="ECO:0000256" key="1">
    <source>
        <dbReference type="SAM" id="MobiDB-lite"/>
    </source>
</evidence>
<evidence type="ECO:0000313" key="2">
    <source>
        <dbReference type="EMBL" id="MDC8011941.1"/>
    </source>
</evidence>
<dbReference type="AlphaFoldDB" id="A0A9X3YIW8"/>
<evidence type="ECO:0000313" key="3">
    <source>
        <dbReference type="Proteomes" id="UP001139971"/>
    </source>
</evidence>